<keyword evidence="1" id="KW-1133">Transmembrane helix</keyword>
<dbReference type="Gene3D" id="1.10.1760.20">
    <property type="match status" value="1"/>
</dbReference>
<dbReference type="AlphaFoldDB" id="A0A174S185"/>
<evidence type="ECO:0000313" key="3">
    <source>
        <dbReference type="Proteomes" id="UP000078383"/>
    </source>
</evidence>
<feature type="transmembrane region" description="Helical" evidence="1">
    <location>
        <begin position="114"/>
        <end position="137"/>
    </location>
</feature>
<keyword evidence="1" id="KW-0472">Membrane</keyword>
<feature type="transmembrane region" description="Helical" evidence="1">
    <location>
        <begin position="90"/>
        <end position="107"/>
    </location>
</feature>
<protein>
    <submittedName>
        <fullName evidence="2">Uncharacterized protein</fullName>
    </submittedName>
</protein>
<dbReference type="EMBL" id="CZBX01000002">
    <property type="protein sequence ID" value="CUQ82300.1"/>
    <property type="molecule type" value="Genomic_DNA"/>
</dbReference>
<proteinExistence type="predicted"/>
<evidence type="ECO:0000256" key="1">
    <source>
        <dbReference type="SAM" id="Phobius"/>
    </source>
</evidence>
<feature type="transmembrane region" description="Helical" evidence="1">
    <location>
        <begin position="65"/>
        <end position="84"/>
    </location>
</feature>
<name>A0A174S185_9FIRM</name>
<dbReference type="Proteomes" id="UP000078383">
    <property type="component" value="Unassembled WGS sequence"/>
</dbReference>
<gene>
    <name evidence="2" type="ORF">ERS852502_00459</name>
</gene>
<accession>A0A174S185</accession>
<reference evidence="2 3" key="1">
    <citation type="submission" date="2015-09" db="EMBL/GenBank/DDBJ databases">
        <authorList>
            <consortium name="Pathogen Informatics"/>
        </authorList>
    </citation>
    <scope>NUCLEOTIDE SEQUENCE [LARGE SCALE GENOMIC DNA]</scope>
    <source>
        <strain evidence="2 3">2789STDY5834889</strain>
    </source>
</reference>
<dbReference type="RefSeq" id="WP_020436345.1">
    <property type="nucleotide sequence ID" value="NZ_CAXTQR010000011.1"/>
</dbReference>
<feature type="transmembrane region" description="Helical" evidence="1">
    <location>
        <begin position="143"/>
        <end position="162"/>
    </location>
</feature>
<keyword evidence="1" id="KW-0812">Transmembrane</keyword>
<evidence type="ECO:0000313" key="2">
    <source>
        <dbReference type="EMBL" id="CUQ82300.1"/>
    </source>
</evidence>
<sequence length="170" mass="18286">MNTTEESKERILSNHFFSVKNLTMDGMWVVLLFISGLFKIPSPIPGTEFQLSAPLAISIGRIRGFLHYLTIGIIASIIGMILGLQTIYNVIIAMVYRIVAGLILTVLKKDPLALIIAGPAGTFAARLVLATILGVAWQPLVVSAAPGMIFTAITAPVLTSILKRVLKTIS</sequence>
<organism evidence="2 3">
    <name type="scientific">[Ruminococcus] torques</name>
    <dbReference type="NCBI Taxonomy" id="33039"/>
    <lineage>
        <taxon>Bacteria</taxon>
        <taxon>Bacillati</taxon>
        <taxon>Bacillota</taxon>
        <taxon>Clostridia</taxon>
        <taxon>Lachnospirales</taxon>
        <taxon>Lachnospiraceae</taxon>
        <taxon>Mediterraneibacter</taxon>
    </lineage>
</organism>